<evidence type="ECO:0000313" key="2">
    <source>
        <dbReference type="Proteomes" id="UP001161325"/>
    </source>
</evidence>
<dbReference type="PIRSF" id="PIRSF024492">
    <property type="entry name" value="UCP024492"/>
    <property type="match status" value="1"/>
</dbReference>
<reference evidence="1" key="1">
    <citation type="submission" date="2022-08" db="EMBL/GenBank/DDBJ databases">
        <title>Draft genome sequencing of Roseisolibacter agri AW1220.</title>
        <authorList>
            <person name="Tobiishi Y."/>
            <person name="Tonouchi A."/>
        </authorList>
    </citation>
    <scope>NUCLEOTIDE SEQUENCE</scope>
    <source>
        <strain evidence="1">AW1220</strain>
    </source>
</reference>
<proteinExistence type="predicted"/>
<evidence type="ECO:0008006" key="3">
    <source>
        <dbReference type="Google" id="ProtNLM"/>
    </source>
</evidence>
<comment type="caution">
    <text evidence="1">The sequence shown here is derived from an EMBL/GenBank/DDBJ whole genome shotgun (WGS) entry which is preliminary data.</text>
</comment>
<dbReference type="RefSeq" id="WP_284347984.1">
    <property type="nucleotide sequence ID" value="NZ_BRXS01000001.1"/>
</dbReference>
<organism evidence="1 2">
    <name type="scientific">Roseisolibacter agri</name>
    <dbReference type="NCBI Taxonomy" id="2014610"/>
    <lineage>
        <taxon>Bacteria</taxon>
        <taxon>Pseudomonadati</taxon>
        <taxon>Gemmatimonadota</taxon>
        <taxon>Gemmatimonadia</taxon>
        <taxon>Gemmatimonadales</taxon>
        <taxon>Gemmatimonadaceae</taxon>
        <taxon>Roseisolibacter</taxon>
    </lineage>
</organism>
<dbReference type="InterPro" id="IPR014519">
    <property type="entry name" value="UCP024492"/>
</dbReference>
<dbReference type="EMBL" id="BRXS01000001">
    <property type="protein sequence ID" value="GLC23548.1"/>
    <property type="molecule type" value="Genomic_DNA"/>
</dbReference>
<dbReference type="AlphaFoldDB" id="A0AA37V8L0"/>
<protein>
    <recommendedName>
        <fullName evidence="3">DUF488 domain-containing protein</fullName>
    </recommendedName>
</protein>
<evidence type="ECO:0000313" key="1">
    <source>
        <dbReference type="EMBL" id="GLC23548.1"/>
    </source>
</evidence>
<accession>A0AA37V8L0</accession>
<keyword evidence="2" id="KW-1185">Reference proteome</keyword>
<gene>
    <name evidence="1" type="ORF">rosag_00610</name>
</gene>
<dbReference type="Proteomes" id="UP001161325">
    <property type="component" value="Unassembled WGS sequence"/>
</dbReference>
<name>A0AA37V8L0_9BACT</name>
<sequence length="153" mass="16660">MHEITTIGYEGTNVADFLQALTDARVALLVDVRALASSRRPGFAKTRLAANLQTVGIEYRHLRGLGTPADGRAAARAGRHGELRDIYLAHLATDTAQADLDVLEGIVRDGKRIALLCFEADPSHCHRSMLADALAQRLPLRIEHLAPHQAPKD</sequence>
<dbReference type="PANTHER" id="PTHR39337">
    <property type="entry name" value="BLR5642 PROTEIN"/>
    <property type="match status" value="1"/>
</dbReference>
<dbReference type="Pfam" id="PF04343">
    <property type="entry name" value="DUF488"/>
    <property type="match status" value="1"/>
</dbReference>
<dbReference type="PANTHER" id="PTHR39337:SF1">
    <property type="entry name" value="BLR5642 PROTEIN"/>
    <property type="match status" value="1"/>
</dbReference>
<dbReference type="InterPro" id="IPR007438">
    <property type="entry name" value="DUF488"/>
</dbReference>